<dbReference type="EMBL" id="JAIQCV010000013">
    <property type="protein sequence ID" value="KAH1032456.1"/>
    <property type="molecule type" value="Genomic_DNA"/>
</dbReference>
<protein>
    <submittedName>
        <fullName evidence="2">Uncharacterized protein</fullName>
    </submittedName>
</protein>
<reference evidence="2 3" key="1">
    <citation type="journal article" date="2021" name="Plant Biotechnol. J.">
        <title>Multi-omics assisted identification of the key and species-specific regulatory components of drought-tolerant mechanisms in Gossypium stocksii.</title>
        <authorList>
            <person name="Yu D."/>
            <person name="Ke L."/>
            <person name="Zhang D."/>
            <person name="Wu Y."/>
            <person name="Sun Y."/>
            <person name="Mei J."/>
            <person name="Sun J."/>
            <person name="Sun Y."/>
        </authorList>
    </citation>
    <scope>NUCLEOTIDE SEQUENCE [LARGE SCALE GENOMIC DNA]</scope>
    <source>
        <strain evidence="3">cv. E1</strain>
        <tissue evidence="2">Leaf</tissue>
    </source>
</reference>
<evidence type="ECO:0000256" key="1">
    <source>
        <dbReference type="SAM" id="MobiDB-lite"/>
    </source>
</evidence>
<organism evidence="2 3">
    <name type="scientific">Gossypium stocksii</name>
    <dbReference type="NCBI Taxonomy" id="47602"/>
    <lineage>
        <taxon>Eukaryota</taxon>
        <taxon>Viridiplantae</taxon>
        <taxon>Streptophyta</taxon>
        <taxon>Embryophyta</taxon>
        <taxon>Tracheophyta</taxon>
        <taxon>Spermatophyta</taxon>
        <taxon>Magnoliopsida</taxon>
        <taxon>eudicotyledons</taxon>
        <taxon>Gunneridae</taxon>
        <taxon>Pentapetalae</taxon>
        <taxon>rosids</taxon>
        <taxon>malvids</taxon>
        <taxon>Malvales</taxon>
        <taxon>Malvaceae</taxon>
        <taxon>Malvoideae</taxon>
        <taxon>Gossypium</taxon>
    </lineage>
</organism>
<evidence type="ECO:0000313" key="3">
    <source>
        <dbReference type="Proteomes" id="UP000828251"/>
    </source>
</evidence>
<feature type="region of interest" description="Disordered" evidence="1">
    <location>
        <begin position="56"/>
        <end position="80"/>
    </location>
</feature>
<evidence type="ECO:0000313" key="2">
    <source>
        <dbReference type="EMBL" id="KAH1032456.1"/>
    </source>
</evidence>
<accession>A0A9D3U9E3</accession>
<dbReference type="AlphaFoldDB" id="A0A9D3U9E3"/>
<gene>
    <name evidence="2" type="ORF">J1N35_044630</name>
</gene>
<dbReference type="Proteomes" id="UP000828251">
    <property type="component" value="Unassembled WGS sequence"/>
</dbReference>
<keyword evidence="3" id="KW-1185">Reference proteome</keyword>
<sequence>MEWVIWWRQEMSPMGINYALRYGMPIPNPPPNKYPPMQFYGQAKYEEWKEEEEYEDAKEEGEELAHDYDPDNAFLPKQASVGGSNFATRAKPV</sequence>
<proteinExistence type="predicted"/>
<name>A0A9D3U9E3_9ROSI</name>
<comment type="caution">
    <text evidence="2">The sequence shown here is derived from an EMBL/GenBank/DDBJ whole genome shotgun (WGS) entry which is preliminary data.</text>
</comment>